<evidence type="ECO:0000256" key="1">
    <source>
        <dbReference type="SAM" id="MobiDB-lite"/>
    </source>
</evidence>
<keyword evidence="3" id="KW-1185">Reference proteome</keyword>
<dbReference type="EMBL" id="JARKIE010000563">
    <property type="protein sequence ID" value="KAJ7627900.1"/>
    <property type="molecule type" value="Genomic_DNA"/>
</dbReference>
<sequence length="338" mass="37624">MVVHSSTYFSIVTIDTSIIFLGWIRRAFAPAQNSASMLSRNLASRPCTSCLLPPPSSIPSRHSRVRMEALAMTLLPQMECRPSTIHNWRFVCMLRARTEARRFKYRPTLAPARNRTRSMLQPIFWQVFYSLLETLANEHPPADVPLPSSHARTSIRKRSSIGLCRWLVSKVPFCAPSPSPNAAELDRPSAPDSTMHEDSQEMRCISHLRGSLSILGALARAFKQCAARFAPHIFSQNLGLSGIRKLRKKPHMTTPVRSLKLAISVMGRGFERRQRGYNGGACAGAATRDPRDRSPAYLSTSKSKTKGDRGKEVTCTLSRDDSAVEYAVESPSRGKSLL</sequence>
<gene>
    <name evidence="2" type="ORF">B0H17DRAFT_1285701</name>
</gene>
<dbReference type="AlphaFoldDB" id="A0AAD7BQH4"/>
<protein>
    <submittedName>
        <fullName evidence="2">Uncharacterized protein</fullName>
    </submittedName>
</protein>
<feature type="compositionally biased region" description="Basic and acidic residues" evidence="1">
    <location>
        <begin position="305"/>
        <end position="314"/>
    </location>
</feature>
<feature type="region of interest" description="Disordered" evidence="1">
    <location>
        <begin position="277"/>
        <end position="314"/>
    </location>
</feature>
<comment type="caution">
    <text evidence="2">The sequence shown here is derived from an EMBL/GenBank/DDBJ whole genome shotgun (WGS) entry which is preliminary data.</text>
</comment>
<dbReference type="Proteomes" id="UP001221757">
    <property type="component" value="Unassembled WGS sequence"/>
</dbReference>
<proteinExistence type="predicted"/>
<evidence type="ECO:0000313" key="3">
    <source>
        <dbReference type="Proteomes" id="UP001221757"/>
    </source>
</evidence>
<accession>A0AAD7BQH4</accession>
<evidence type="ECO:0000313" key="2">
    <source>
        <dbReference type="EMBL" id="KAJ7627900.1"/>
    </source>
</evidence>
<reference evidence="2" key="1">
    <citation type="submission" date="2023-03" db="EMBL/GenBank/DDBJ databases">
        <title>Massive genome expansion in bonnet fungi (Mycena s.s.) driven by repeated elements and novel gene families across ecological guilds.</title>
        <authorList>
            <consortium name="Lawrence Berkeley National Laboratory"/>
            <person name="Harder C.B."/>
            <person name="Miyauchi S."/>
            <person name="Viragh M."/>
            <person name="Kuo A."/>
            <person name="Thoen E."/>
            <person name="Andreopoulos B."/>
            <person name="Lu D."/>
            <person name="Skrede I."/>
            <person name="Drula E."/>
            <person name="Henrissat B."/>
            <person name="Morin E."/>
            <person name="Kohler A."/>
            <person name="Barry K."/>
            <person name="LaButti K."/>
            <person name="Morin E."/>
            <person name="Salamov A."/>
            <person name="Lipzen A."/>
            <person name="Mereny Z."/>
            <person name="Hegedus B."/>
            <person name="Baldrian P."/>
            <person name="Stursova M."/>
            <person name="Weitz H."/>
            <person name="Taylor A."/>
            <person name="Grigoriev I.V."/>
            <person name="Nagy L.G."/>
            <person name="Martin F."/>
            <person name="Kauserud H."/>
        </authorList>
    </citation>
    <scope>NUCLEOTIDE SEQUENCE</scope>
    <source>
        <strain evidence="2">CBHHK067</strain>
    </source>
</reference>
<name>A0AAD7BQH4_MYCRO</name>
<organism evidence="2 3">
    <name type="scientific">Mycena rosella</name>
    <name type="common">Pink bonnet</name>
    <name type="synonym">Agaricus rosellus</name>
    <dbReference type="NCBI Taxonomy" id="1033263"/>
    <lineage>
        <taxon>Eukaryota</taxon>
        <taxon>Fungi</taxon>
        <taxon>Dikarya</taxon>
        <taxon>Basidiomycota</taxon>
        <taxon>Agaricomycotina</taxon>
        <taxon>Agaricomycetes</taxon>
        <taxon>Agaricomycetidae</taxon>
        <taxon>Agaricales</taxon>
        <taxon>Marasmiineae</taxon>
        <taxon>Mycenaceae</taxon>
        <taxon>Mycena</taxon>
    </lineage>
</organism>